<reference evidence="1 2" key="1">
    <citation type="submission" date="2018-06" db="EMBL/GenBank/DDBJ databases">
        <title>Comparative genomics reveals the genomic features of Rhizophagus irregularis, R. cerebriforme, R. diaphanum and Gigaspora rosea, and their symbiotic lifestyle signature.</title>
        <authorList>
            <person name="Morin E."/>
            <person name="San Clemente H."/>
            <person name="Chen E.C.H."/>
            <person name="De La Providencia I."/>
            <person name="Hainaut M."/>
            <person name="Kuo A."/>
            <person name="Kohler A."/>
            <person name="Murat C."/>
            <person name="Tang N."/>
            <person name="Roy S."/>
            <person name="Loubradou J."/>
            <person name="Henrissat B."/>
            <person name="Grigoriev I.V."/>
            <person name="Corradi N."/>
            <person name="Roux C."/>
            <person name="Martin F.M."/>
        </authorList>
    </citation>
    <scope>NUCLEOTIDE SEQUENCE [LARGE SCALE GENOMIC DNA]</scope>
    <source>
        <strain evidence="1 2">DAOM 194757</strain>
    </source>
</reference>
<dbReference type="Proteomes" id="UP000266673">
    <property type="component" value="Unassembled WGS sequence"/>
</dbReference>
<proteinExistence type="predicted"/>
<dbReference type="AlphaFoldDB" id="A0A397VJK7"/>
<comment type="caution">
    <text evidence="1">The sequence shown here is derived from an EMBL/GenBank/DDBJ whole genome shotgun (WGS) entry which is preliminary data.</text>
</comment>
<evidence type="ECO:0000313" key="1">
    <source>
        <dbReference type="EMBL" id="RIB22182.1"/>
    </source>
</evidence>
<dbReference type="OrthoDB" id="2399986at2759"/>
<protein>
    <submittedName>
        <fullName evidence="1">Uncharacterized protein</fullName>
    </submittedName>
</protein>
<evidence type="ECO:0000313" key="2">
    <source>
        <dbReference type="Proteomes" id="UP000266673"/>
    </source>
</evidence>
<name>A0A397VJK7_9GLOM</name>
<dbReference type="EMBL" id="QKWP01000321">
    <property type="protein sequence ID" value="RIB22182.1"/>
    <property type="molecule type" value="Genomic_DNA"/>
</dbReference>
<organism evidence="1 2">
    <name type="scientific">Gigaspora rosea</name>
    <dbReference type="NCBI Taxonomy" id="44941"/>
    <lineage>
        <taxon>Eukaryota</taxon>
        <taxon>Fungi</taxon>
        <taxon>Fungi incertae sedis</taxon>
        <taxon>Mucoromycota</taxon>
        <taxon>Glomeromycotina</taxon>
        <taxon>Glomeromycetes</taxon>
        <taxon>Diversisporales</taxon>
        <taxon>Gigasporaceae</taxon>
        <taxon>Gigaspora</taxon>
    </lineage>
</organism>
<sequence>MSQKSNNTFRSIKKVSEGCEQQLVASQEKCRVDQDPNDDHAYIEGSLKKIWTNKLKIIVGMCYMINRITKTYPGLLPEDYMKIIVRLQINLYAMDFRADRIYQFGLINKEFFPASIQELSVYASIHMMLHSLEHRLNKLVNYCSEFKVKNAKLRRKCDDLYQENNLIFTNNTPNTSPRKCQEHKLTNDDV</sequence>
<gene>
    <name evidence="1" type="ORF">C2G38_2174614</name>
</gene>
<accession>A0A397VJK7</accession>
<keyword evidence="2" id="KW-1185">Reference proteome</keyword>